<feature type="domain" description="D-isomer specific 2-hydroxyacid dehydrogenase catalytic" evidence="5">
    <location>
        <begin position="8"/>
        <end position="318"/>
    </location>
</feature>
<dbReference type="PANTHER" id="PTHR42789">
    <property type="entry name" value="D-ISOMER SPECIFIC 2-HYDROXYACID DEHYDROGENASE FAMILY PROTEIN (AFU_ORTHOLOGUE AFUA_6G10090)"/>
    <property type="match status" value="1"/>
</dbReference>
<feature type="domain" description="D-isomer specific 2-hydroxyacid dehydrogenase NAD-binding" evidence="6">
    <location>
        <begin position="110"/>
        <end position="287"/>
    </location>
</feature>
<dbReference type="OrthoDB" id="9805416at2"/>
<dbReference type="SUPFAM" id="SSF51735">
    <property type="entry name" value="NAD(P)-binding Rossmann-fold domains"/>
    <property type="match status" value="1"/>
</dbReference>
<keyword evidence="3" id="KW-0520">NAD</keyword>
<keyword evidence="8" id="KW-1185">Reference proteome</keyword>
<evidence type="ECO:0000256" key="2">
    <source>
        <dbReference type="ARBA" id="ARBA00023002"/>
    </source>
</evidence>
<organism evidence="7 8">
    <name type="scientific">Nitrospina gracilis (strain 3/211)</name>
    <dbReference type="NCBI Taxonomy" id="1266370"/>
    <lineage>
        <taxon>Bacteria</taxon>
        <taxon>Pseudomonadati</taxon>
        <taxon>Nitrospinota/Tectimicrobiota group</taxon>
        <taxon>Nitrospinota</taxon>
        <taxon>Nitrospinia</taxon>
        <taxon>Nitrospinales</taxon>
        <taxon>Nitrospinaceae</taxon>
        <taxon>Nitrospina</taxon>
    </lineage>
</organism>
<dbReference type="InterPro" id="IPR029753">
    <property type="entry name" value="D-isomer_DH_CS"/>
</dbReference>
<dbReference type="GO" id="GO:0047964">
    <property type="term" value="F:glyoxylate reductase (NADH) activity"/>
    <property type="evidence" value="ECO:0007669"/>
    <property type="project" value="UniProtKB-EC"/>
</dbReference>
<dbReference type="FunCoup" id="M1YJD8">
    <property type="interactions" value="313"/>
</dbReference>
<dbReference type="InterPro" id="IPR050857">
    <property type="entry name" value="D-2-hydroxyacid_DH"/>
</dbReference>
<dbReference type="HOGENOM" id="CLU_019796_1_2_0"/>
<dbReference type="AlphaFoldDB" id="M1YJD8"/>
<dbReference type="InParanoid" id="M1YJD8"/>
<evidence type="ECO:0000313" key="8">
    <source>
        <dbReference type="Proteomes" id="UP000011704"/>
    </source>
</evidence>
<evidence type="ECO:0000259" key="6">
    <source>
        <dbReference type="Pfam" id="PF02826"/>
    </source>
</evidence>
<accession>M1YJD8</accession>
<dbReference type="FunFam" id="3.40.50.720:FF:000462">
    <property type="entry name" value="Glyoxylate reductase (NADP+)"/>
    <property type="match status" value="1"/>
</dbReference>
<evidence type="ECO:0000256" key="3">
    <source>
        <dbReference type="ARBA" id="ARBA00023027"/>
    </source>
</evidence>
<dbReference type="EC" id="1.1.1.26" evidence="7"/>
<dbReference type="Gene3D" id="3.40.50.720">
    <property type="entry name" value="NAD(P)-binding Rossmann-like Domain"/>
    <property type="match status" value="2"/>
</dbReference>
<dbReference type="SUPFAM" id="SSF52283">
    <property type="entry name" value="Formate/glycerate dehydrogenase catalytic domain-like"/>
    <property type="match status" value="1"/>
</dbReference>
<dbReference type="InterPro" id="IPR006139">
    <property type="entry name" value="D-isomer_2_OHA_DH_cat_dom"/>
</dbReference>
<evidence type="ECO:0000313" key="7">
    <source>
        <dbReference type="EMBL" id="CCQ90632.1"/>
    </source>
</evidence>
<dbReference type="Pfam" id="PF00389">
    <property type="entry name" value="2-Hacid_dh"/>
    <property type="match status" value="1"/>
</dbReference>
<keyword evidence="2 4" id="KW-0560">Oxidoreductase</keyword>
<reference evidence="7 8" key="1">
    <citation type="journal article" date="2013" name="Front. Microbiol.">
        <title>The genome of Nitrospina gracilis illuminates the metabolism and evolution of the major marine nitrite oxidizer.</title>
        <authorList>
            <person name="Luecker S."/>
            <person name="Nowka B."/>
            <person name="Rattei T."/>
            <person name="Spieck E."/>
            <person name="and Daims H."/>
        </authorList>
    </citation>
    <scope>NUCLEOTIDE SEQUENCE [LARGE SCALE GENOMIC DNA]</scope>
    <source>
        <strain evidence="7 8">3/211</strain>
    </source>
</reference>
<dbReference type="CDD" id="cd05301">
    <property type="entry name" value="GDH"/>
    <property type="match status" value="1"/>
</dbReference>
<gene>
    <name evidence="7" type="primary">gyaR</name>
    <name evidence="7" type="ORF">NITGR_330030</name>
</gene>
<proteinExistence type="inferred from homology"/>
<dbReference type="RefSeq" id="WP_005008378.1">
    <property type="nucleotide sequence ID" value="NZ_HG422173.1"/>
</dbReference>
<dbReference type="InterPro" id="IPR036291">
    <property type="entry name" value="NAD(P)-bd_dom_sf"/>
</dbReference>
<evidence type="ECO:0000256" key="1">
    <source>
        <dbReference type="ARBA" id="ARBA00005854"/>
    </source>
</evidence>
<dbReference type="GO" id="GO:0051287">
    <property type="term" value="F:NAD binding"/>
    <property type="evidence" value="ECO:0007669"/>
    <property type="project" value="InterPro"/>
</dbReference>
<comment type="similarity">
    <text evidence="1 4">Belongs to the D-isomer specific 2-hydroxyacid dehydrogenase family.</text>
</comment>
<evidence type="ECO:0000259" key="5">
    <source>
        <dbReference type="Pfam" id="PF00389"/>
    </source>
</evidence>
<dbReference type="PROSITE" id="PS00671">
    <property type="entry name" value="D_2_HYDROXYACID_DH_3"/>
    <property type="match status" value="1"/>
</dbReference>
<dbReference type="InterPro" id="IPR006140">
    <property type="entry name" value="D-isomer_DH_NAD-bd"/>
</dbReference>
<evidence type="ECO:0000256" key="4">
    <source>
        <dbReference type="RuleBase" id="RU003719"/>
    </source>
</evidence>
<dbReference type="STRING" id="1266370.NITGR_330030"/>
<name>M1YJD8_NITG3</name>
<dbReference type="Proteomes" id="UP000011704">
    <property type="component" value="Unassembled WGS sequence"/>
</dbReference>
<dbReference type="EMBL" id="CAQJ01000037">
    <property type="protein sequence ID" value="CCQ90632.1"/>
    <property type="molecule type" value="Genomic_DNA"/>
</dbReference>
<comment type="caution">
    <text evidence="7">The sequence shown here is derived from an EMBL/GenBank/DDBJ whole genome shotgun (WGS) entry which is preliminary data.</text>
</comment>
<sequence length="324" mass="35686">MKPVVTVTNIFSETALERLRQRCHVVYNDSGASLPVAELKQRAAESDAMVTYLSDRIDSEVLGAGNKLKLVANYGAGFNNIDVARARQNQIWVTNTPGVLHETTADLTWALMLGIARAIVPADRYTREGHFTGWQAKLFLGHDVYGKTLGVIGCGEIGRAVARRALGFDMKVLYCQRNRLPEEQEQRLNAAFVPLEQLLRESDFVTLHVPLTEETRYMIRAEQIAMMKPTAYLINTARGKVMDDRALVEALKKGTIAGAALDVFENEPELTEGMTELNNILIPPHIGSASHATREVMANLVVDNVFDALDGATPRTLVPGWNGG</sequence>
<dbReference type="Pfam" id="PF02826">
    <property type="entry name" value="2-Hacid_dh_C"/>
    <property type="match status" value="1"/>
</dbReference>
<dbReference type="PANTHER" id="PTHR42789:SF1">
    <property type="entry name" value="D-ISOMER SPECIFIC 2-HYDROXYACID DEHYDROGENASE FAMILY PROTEIN (AFU_ORTHOLOGUE AFUA_6G10090)"/>
    <property type="match status" value="1"/>
</dbReference>
<protein>
    <submittedName>
        <fullName evidence="7">Glyoxylate reductase</fullName>
        <ecNumber evidence="7">1.1.1.26</ecNumber>
    </submittedName>
</protein>